<dbReference type="Pfam" id="PF00583">
    <property type="entry name" value="Acetyltransf_1"/>
    <property type="match status" value="1"/>
</dbReference>
<dbReference type="PANTHER" id="PTHR43877">
    <property type="entry name" value="AMINOALKYLPHOSPHONATE N-ACETYLTRANSFERASE-RELATED-RELATED"/>
    <property type="match status" value="1"/>
</dbReference>
<keyword evidence="2" id="KW-0012">Acyltransferase</keyword>
<dbReference type="EMBL" id="BAAATE010000003">
    <property type="protein sequence ID" value="GAA2649221.1"/>
    <property type="molecule type" value="Genomic_DNA"/>
</dbReference>
<keyword evidence="5" id="KW-1185">Reference proteome</keyword>
<keyword evidence="1" id="KW-0808">Transferase</keyword>
<comment type="caution">
    <text evidence="4">The sequence shown here is derived from an EMBL/GenBank/DDBJ whole genome shotgun (WGS) entry which is preliminary data.</text>
</comment>
<dbReference type="PROSITE" id="PS51186">
    <property type="entry name" value="GNAT"/>
    <property type="match status" value="1"/>
</dbReference>
<dbReference type="CDD" id="cd04301">
    <property type="entry name" value="NAT_SF"/>
    <property type="match status" value="1"/>
</dbReference>
<evidence type="ECO:0000313" key="4">
    <source>
        <dbReference type="EMBL" id="GAA2649221.1"/>
    </source>
</evidence>
<proteinExistence type="predicted"/>
<protein>
    <submittedName>
        <fullName evidence="4">GNAT family N-acetyltransferase</fullName>
    </submittedName>
</protein>
<dbReference type="Proteomes" id="UP001501666">
    <property type="component" value="Unassembled WGS sequence"/>
</dbReference>
<evidence type="ECO:0000259" key="3">
    <source>
        <dbReference type="PROSITE" id="PS51186"/>
    </source>
</evidence>
<sequence>MAGAGGVGLPGQMDIQRIDLDRPGDLLAGLHDAHLEAFAHLQGPRMSLPDFTRMVSRGLPGDLLEAWAVVEDGVVVAGYGLELPMSDNTHLGELRPLVVRPERRRRGLGTALLAHAADRLRSAGRRLLVAEGETKDPAAGFARARGFTASLGEARRMLDLRTADWHRLERMLGEAEARAGGYRLERWIGAAPPELHDDLVLMMEGMNDAPQSDDVDDMKWDTSRIAASEALDSEFAQLTYSMLARRDSDGAPAGYTRVYVDLAQPDGWGRQADTVVLREHRGHRLGMVLKVSNLLWFREMEPDVERIITWNATSNAHMLAINEAMGFELIDEWNAWHLDV</sequence>
<dbReference type="InterPro" id="IPR016181">
    <property type="entry name" value="Acyl_CoA_acyltransferase"/>
</dbReference>
<dbReference type="InterPro" id="IPR050832">
    <property type="entry name" value="Bact_Acetyltransf"/>
</dbReference>
<gene>
    <name evidence="4" type="ORF">GCM10010412_014230</name>
</gene>
<evidence type="ECO:0000313" key="5">
    <source>
        <dbReference type="Proteomes" id="UP001501666"/>
    </source>
</evidence>
<evidence type="ECO:0000256" key="2">
    <source>
        <dbReference type="ARBA" id="ARBA00023315"/>
    </source>
</evidence>
<reference evidence="4 5" key="1">
    <citation type="journal article" date="2019" name="Int. J. Syst. Evol. Microbiol.">
        <title>The Global Catalogue of Microorganisms (GCM) 10K type strain sequencing project: providing services to taxonomists for standard genome sequencing and annotation.</title>
        <authorList>
            <consortium name="The Broad Institute Genomics Platform"/>
            <consortium name="The Broad Institute Genome Sequencing Center for Infectious Disease"/>
            <person name="Wu L."/>
            <person name="Ma J."/>
        </authorList>
    </citation>
    <scope>NUCLEOTIDE SEQUENCE [LARGE SCALE GENOMIC DNA]</scope>
    <source>
        <strain evidence="4 5">JCM 6835</strain>
    </source>
</reference>
<feature type="domain" description="N-acetyltransferase" evidence="3">
    <location>
        <begin position="13"/>
        <end position="162"/>
    </location>
</feature>
<dbReference type="InterPro" id="IPR000182">
    <property type="entry name" value="GNAT_dom"/>
</dbReference>
<organism evidence="4 5">
    <name type="scientific">Nonomuraea recticatena</name>
    <dbReference type="NCBI Taxonomy" id="46178"/>
    <lineage>
        <taxon>Bacteria</taxon>
        <taxon>Bacillati</taxon>
        <taxon>Actinomycetota</taxon>
        <taxon>Actinomycetes</taxon>
        <taxon>Streptosporangiales</taxon>
        <taxon>Streptosporangiaceae</taxon>
        <taxon>Nonomuraea</taxon>
    </lineage>
</organism>
<dbReference type="Gene3D" id="3.40.630.30">
    <property type="match status" value="1"/>
</dbReference>
<accession>A0ABN3RCQ5</accession>
<evidence type="ECO:0000256" key="1">
    <source>
        <dbReference type="ARBA" id="ARBA00022679"/>
    </source>
</evidence>
<dbReference type="SUPFAM" id="SSF55729">
    <property type="entry name" value="Acyl-CoA N-acyltransferases (Nat)"/>
    <property type="match status" value="2"/>
</dbReference>
<name>A0ABN3RCQ5_9ACTN</name>